<dbReference type="RefSeq" id="WP_281761340.1">
    <property type="nucleotide sequence ID" value="NZ_AP026709.1"/>
</dbReference>
<proteinExistence type="predicted"/>
<protein>
    <recommendedName>
        <fullName evidence="1">DUF4365 domain-containing protein</fullName>
    </recommendedName>
</protein>
<gene>
    <name evidence="2" type="ORF">SYK_32100</name>
</gene>
<name>A0ABN6S6F1_9BACT</name>
<dbReference type="InterPro" id="IPR025375">
    <property type="entry name" value="DUF4365"/>
</dbReference>
<organism evidence="2 3">
    <name type="scientific">Pseudodesulfovibrio nedwellii</name>
    <dbReference type="NCBI Taxonomy" id="2973072"/>
    <lineage>
        <taxon>Bacteria</taxon>
        <taxon>Pseudomonadati</taxon>
        <taxon>Thermodesulfobacteriota</taxon>
        <taxon>Desulfovibrionia</taxon>
        <taxon>Desulfovibrionales</taxon>
        <taxon>Desulfovibrionaceae</taxon>
    </lineage>
</organism>
<dbReference type="EMBL" id="AP026709">
    <property type="protein sequence ID" value="BDQ38850.1"/>
    <property type="molecule type" value="Genomic_DNA"/>
</dbReference>
<dbReference type="Proteomes" id="UP001317742">
    <property type="component" value="Chromosome"/>
</dbReference>
<evidence type="ECO:0000313" key="3">
    <source>
        <dbReference type="Proteomes" id="UP001317742"/>
    </source>
</evidence>
<keyword evidence="3" id="KW-1185">Reference proteome</keyword>
<evidence type="ECO:0000259" key="1">
    <source>
        <dbReference type="Pfam" id="PF14280"/>
    </source>
</evidence>
<accession>A0ABN6S6F1</accession>
<reference evidence="2 3" key="1">
    <citation type="submission" date="2022-08" db="EMBL/GenBank/DDBJ databases">
        <title>Genome Sequence of the sulphate-reducing bacterium, Pseudodesulfovibrio sp. SYK.</title>
        <authorList>
            <person name="Kondo R."/>
            <person name="Kataoka T."/>
        </authorList>
    </citation>
    <scope>NUCLEOTIDE SEQUENCE [LARGE SCALE GENOMIC DNA]</scope>
    <source>
        <strain evidence="2 3">SYK</strain>
    </source>
</reference>
<sequence length="314" mass="36104">MNSLPPITDQIGVGKINAFFSINGWLFREQPVNDYGIDAHVEIVDEDGPTGLLIGIQIKTGNSFFEESHKDNYIFRFDSRHATYWTSHSLPVIIVMCHPSENILVWQIINSDTLISTGKGWKIHIPKSNLLSKEALKDLNELVQPPSYIRRLNRLRLDKKWMDLITEGETVYVEFEDWINKSLARFVFRIGCEGRPDVPELKWPMIYGSGSMERALQHVIPWAKFNLDEDSHREGAEAIWDAECYWGTDKETGTVHHTMPFDEWYTPPTEIMPCSEDGETASYRLLLSLNELGKAFSLIDEFLQEDAILLVEAR</sequence>
<feature type="domain" description="DUF4365" evidence="1">
    <location>
        <begin position="10"/>
        <end position="142"/>
    </location>
</feature>
<evidence type="ECO:0000313" key="2">
    <source>
        <dbReference type="EMBL" id="BDQ38850.1"/>
    </source>
</evidence>
<dbReference type="Pfam" id="PF14280">
    <property type="entry name" value="DUF4365"/>
    <property type="match status" value="1"/>
</dbReference>